<dbReference type="AlphaFoldDB" id="A0A2A2LPE9"/>
<feature type="transmembrane region" description="Helical" evidence="1">
    <location>
        <begin position="42"/>
        <end position="66"/>
    </location>
</feature>
<reference evidence="2 3" key="1">
    <citation type="journal article" date="2017" name="Curr. Biol.">
        <title>Genome architecture and evolution of a unichromosomal asexual nematode.</title>
        <authorList>
            <person name="Fradin H."/>
            <person name="Zegar C."/>
            <person name="Gutwein M."/>
            <person name="Lucas J."/>
            <person name="Kovtun M."/>
            <person name="Corcoran D."/>
            <person name="Baugh L.R."/>
            <person name="Kiontke K."/>
            <person name="Gunsalus K."/>
            <person name="Fitch D.H."/>
            <person name="Piano F."/>
        </authorList>
    </citation>
    <scope>NUCLEOTIDE SEQUENCE [LARGE SCALE GENOMIC DNA]</scope>
    <source>
        <strain evidence="2">PF1309</strain>
    </source>
</reference>
<organism evidence="2 3">
    <name type="scientific">Diploscapter pachys</name>
    <dbReference type="NCBI Taxonomy" id="2018661"/>
    <lineage>
        <taxon>Eukaryota</taxon>
        <taxon>Metazoa</taxon>
        <taxon>Ecdysozoa</taxon>
        <taxon>Nematoda</taxon>
        <taxon>Chromadorea</taxon>
        <taxon>Rhabditida</taxon>
        <taxon>Rhabditina</taxon>
        <taxon>Rhabditomorpha</taxon>
        <taxon>Rhabditoidea</taxon>
        <taxon>Rhabditidae</taxon>
        <taxon>Diploscapter</taxon>
    </lineage>
</organism>
<proteinExistence type="predicted"/>
<keyword evidence="3" id="KW-1185">Reference proteome</keyword>
<dbReference type="Proteomes" id="UP000218231">
    <property type="component" value="Unassembled WGS sequence"/>
</dbReference>
<evidence type="ECO:0000313" key="2">
    <source>
        <dbReference type="EMBL" id="PAV88123.1"/>
    </source>
</evidence>
<evidence type="ECO:0000313" key="3">
    <source>
        <dbReference type="Proteomes" id="UP000218231"/>
    </source>
</evidence>
<feature type="transmembrane region" description="Helical" evidence="1">
    <location>
        <begin position="106"/>
        <end position="134"/>
    </location>
</feature>
<sequence>MTTEPRAARFCCRNARFVQLALDILFLYGAVKRHPRILMAGFIYEIFLAVLIGIWCLLIIIMPSVFTEYYFDRVNMSMSSAMDSEQGSSMSSQQQQEEMEAAGADFFISMLVTSMVIALIIMLAIQSMICYLYFVVYQEAKRFQNNQVVVQPAGVVMQQCNYSNYPQLYIIRLPNSHFNLPN</sequence>
<comment type="caution">
    <text evidence="2">The sequence shown here is derived from an EMBL/GenBank/DDBJ whole genome shotgun (WGS) entry which is preliminary data.</text>
</comment>
<keyword evidence="1" id="KW-0472">Membrane</keyword>
<name>A0A2A2LPE9_9BILA</name>
<keyword evidence="1" id="KW-0812">Transmembrane</keyword>
<accession>A0A2A2LPE9</accession>
<dbReference type="EMBL" id="LIAE01006533">
    <property type="protein sequence ID" value="PAV88123.1"/>
    <property type="molecule type" value="Genomic_DNA"/>
</dbReference>
<protein>
    <submittedName>
        <fullName evidence="2">Uncharacterized protein</fullName>
    </submittedName>
</protein>
<gene>
    <name evidence="2" type="ORF">WR25_17736</name>
</gene>
<evidence type="ECO:0000256" key="1">
    <source>
        <dbReference type="SAM" id="Phobius"/>
    </source>
</evidence>
<keyword evidence="1" id="KW-1133">Transmembrane helix</keyword>